<dbReference type="GO" id="GO:0016020">
    <property type="term" value="C:membrane"/>
    <property type="evidence" value="ECO:0007669"/>
    <property type="project" value="InterPro"/>
</dbReference>
<dbReference type="EMBL" id="VIEB01000576">
    <property type="protein sequence ID" value="TQD86084.1"/>
    <property type="molecule type" value="Genomic_DNA"/>
</dbReference>
<gene>
    <name evidence="6" type="ORF">C1H46_028358</name>
</gene>
<evidence type="ECO:0000256" key="4">
    <source>
        <dbReference type="ARBA" id="ARBA00023136"/>
    </source>
</evidence>
<comment type="caution">
    <text evidence="6">The sequence shown here is derived from an EMBL/GenBank/DDBJ whole genome shotgun (WGS) entry which is preliminary data.</text>
</comment>
<feature type="transmembrane region" description="Helical" evidence="5">
    <location>
        <begin position="12"/>
        <end position="31"/>
    </location>
</feature>
<dbReference type="GO" id="GO:0022857">
    <property type="term" value="F:transmembrane transporter activity"/>
    <property type="evidence" value="ECO:0007669"/>
    <property type="project" value="InterPro"/>
</dbReference>
<organism evidence="6 7">
    <name type="scientific">Malus baccata</name>
    <name type="common">Siberian crab apple</name>
    <name type="synonym">Pyrus baccata</name>
    <dbReference type="NCBI Taxonomy" id="106549"/>
    <lineage>
        <taxon>Eukaryota</taxon>
        <taxon>Viridiplantae</taxon>
        <taxon>Streptophyta</taxon>
        <taxon>Embryophyta</taxon>
        <taxon>Tracheophyta</taxon>
        <taxon>Spermatophyta</taxon>
        <taxon>Magnoliopsida</taxon>
        <taxon>eudicotyledons</taxon>
        <taxon>Gunneridae</taxon>
        <taxon>Pentapetalae</taxon>
        <taxon>rosids</taxon>
        <taxon>fabids</taxon>
        <taxon>Rosales</taxon>
        <taxon>Rosaceae</taxon>
        <taxon>Amygdaloideae</taxon>
        <taxon>Maleae</taxon>
        <taxon>Malus</taxon>
    </lineage>
</organism>
<evidence type="ECO:0000256" key="3">
    <source>
        <dbReference type="ARBA" id="ARBA00022989"/>
    </source>
</evidence>
<evidence type="ECO:0008006" key="8">
    <source>
        <dbReference type="Google" id="ProtNLM"/>
    </source>
</evidence>
<dbReference type="InterPro" id="IPR030184">
    <property type="entry name" value="WAT1-related"/>
</dbReference>
<protein>
    <recommendedName>
        <fullName evidence="8">WAT1-related protein</fullName>
    </recommendedName>
</protein>
<proteinExistence type="predicted"/>
<dbReference type="Proteomes" id="UP000315295">
    <property type="component" value="Unassembled WGS sequence"/>
</dbReference>
<feature type="transmembrane region" description="Helical" evidence="5">
    <location>
        <begin position="104"/>
        <end position="124"/>
    </location>
</feature>
<reference evidence="6 7" key="1">
    <citation type="journal article" date="2019" name="G3 (Bethesda)">
        <title>Sequencing of a Wild Apple (Malus baccata) Genome Unravels the Differences Between Cultivated and Wild Apple Species Regarding Disease Resistance and Cold Tolerance.</title>
        <authorList>
            <person name="Chen X."/>
        </authorList>
    </citation>
    <scope>NUCLEOTIDE SEQUENCE [LARGE SCALE GENOMIC DNA]</scope>
    <source>
        <strain evidence="7">cv. Shandingzi</strain>
        <tissue evidence="6">Leaves</tissue>
    </source>
</reference>
<evidence type="ECO:0000256" key="1">
    <source>
        <dbReference type="ARBA" id="ARBA00004141"/>
    </source>
</evidence>
<dbReference type="AlphaFoldDB" id="A0A540LI05"/>
<name>A0A540LI05_MALBA</name>
<feature type="transmembrane region" description="Helical" evidence="5">
    <location>
        <begin position="60"/>
        <end position="84"/>
    </location>
</feature>
<dbReference type="STRING" id="106549.A0A540LI05"/>
<evidence type="ECO:0000256" key="2">
    <source>
        <dbReference type="ARBA" id="ARBA00022692"/>
    </source>
</evidence>
<dbReference type="SUPFAM" id="SSF103481">
    <property type="entry name" value="Multidrug resistance efflux transporter EmrE"/>
    <property type="match status" value="1"/>
</dbReference>
<keyword evidence="2 5" id="KW-0812">Transmembrane</keyword>
<keyword evidence="4 5" id="KW-0472">Membrane</keyword>
<dbReference type="PANTHER" id="PTHR31218">
    <property type="entry name" value="WAT1-RELATED PROTEIN"/>
    <property type="match status" value="1"/>
</dbReference>
<evidence type="ECO:0000313" key="6">
    <source>
        <dbReference type="EMBL" id="TQD86084.1"/>
    </source>
</evidence>
<keyword evidence="7" id="KW-1185">Reference proteome</keyword>
<accession>A0A540LI05</accession>
<sequence>MERIDVRSFSSLAKTLGTIVSISGAFIVTLYKGPPILNKSSTVMTDMVSQKLLLSEQSNWVLGGVCVAANCMLAASWLIVQGVFGSAFQVGASTWCLRRTGPVFVAMFKHLGIVVAVVIGVTFLGDTFYLRRSRCYCHWILFCDVGKANEEKRGDDAGEGSLASSKQRVPLLQSHIEEI</sequence>
<keyword evidence="3 5" id="KW-1133">Transmembrane helix</keyword>
<dbReference type="InterPro" id="IPR037185">
    <property type="entry name" value="EmrE-like"/>
</dbReference>
<evidence type="ECO:0000313" key="7">
    <source>
        <dbReference type="Proteomes" id="UP000315295"/>
    </source>
</evidence>
<comment type="subcellular location">
    <subcellularLocation>
        <location evidence="1">Membrane</location>
        <topology evidence="1">Multi-pass membrane protein</topology>
    </subcellularLocation>
</comment>
<evidence type="ECO:0000256" key="5">
    <source>
        <dbReference type="SAM" id="Phobius"/>
    </source>
</evidence>